<gene>
    <name evidence="1" type="ORF">MGAL_10B029896</name>
</gene>
<accession>A0A8B6DM02</accession>
<organism evidence="1 2">
    <name type="scientific">Mytilus galloprovincialis</name>
    <name type="common">Mediterranean mussel</name>
    <dbReference type="NCBI Taxonomy" id="29158"/>
    <lineage>
        <taxon>Eukaryota</taxon>
        <taxon>Metazoa</taxon>
        <taxon>Spiralia</taxon>
        <taxon>Lophotrochozoa</taxon>
        <taxon>Mollusca</taxon>
        <taxon>Bivalvia</taxon>
        <taxon>Autobranchia</taxon>
        <taxon>Pteriomorphia</taxon>
        <taxon>Mytilida</taxon>
        <taxon>Mytiloidea</taxon>
        <taxon>Mytilidae</taxon>
        <taxon>Mytilinae</taxon>
        <taxon>Mytilus</taxon>
    </lineage>
</organism>
<dbReference type="OrthoDB" id="10392255at2759"/>
<evidence type="ECO:0000313" key="1">
    <source>
        <dbReference type="EMBL" id="VDI21206.1"/>
    </source>
</evidence>
<dbReference type="EMBL" id="UYJE01003664">
    <property type="protein sequence ID" value="VDI21206.1"/>
    <property type="molecule type" value="Genomic_DNA"/>
</dbReference>
<proteinExistence type="predicted"/>
<protein>
    <submittedName>
        <fullName evidence="1">Uncharacterized protein</fullName>
    </submittedName>
</protein>
<name>A0A8B6DM02_MYTGA</name>
<dbReference type="AlphaFoldDB" id="A0A8B6DM02"/>
<keyword evidence="2" id="KW-1185">Reference proteome</keyword>
<sequence length="117" mass="13557">MIYDCEHTKGSMFSTGPCDDCRNRIDGFKNQSCNKQTKIHCYTPTSDNGYTPTSDNGYTPTTDSHIHKQRTFQVKWADNHKVIPDVEEVNFVPRITKRYYKPILKHRASCVIFVHNS</sequence>
<reference evidence="1" key="1">
    <citation type="submission" date="2018-11" db="EMBL/GenBank/DDBJ databases">
        <authorList>
            <person name="Alioto T."/>
            <person name="Alioto T."/>
        </authorList>
    </citation>
    <scope>NUCLEOTIDE SEQUENCE</scope>
</reference>
<dbReference type="Proteomes" id="UP000596742">
    <property type="component" value="Unassembled WGS sequence"/>
</dbReference>
<comment type="caution">
    <text evidence="1">The sequence shown here is derived from an EMBL/GenBank/DDBJ whole genome shotgun (WGS) entry which is preliminary data.</text>
</comment>
<evidence type="ECO:0000313" key="2">
    <source>
        <dbReference type="Proteomes" id="UP000596742"/>
    </source>
</evidence>